<evidence type="ECO:0000313" key="2">
    <source>
        <dbReference type="Proteomes" id="UP000014071"/>
    </source>
</evidence>
<dbReference type="eggNOG" id="ENOG502RE5R">
    <property type="taxonomic scope" value="Eukaryota"/>
</dbReference>
<dbReference type="OrthoDB" id="2556673at2759"/>
<keyword evidence="2" id="KW-1185">Reference proteome</keyword>
<proteinExistence type="predicted"/>
<sequence length="272" mass="30807">MVGQRQSDSILISLPTTIIDPQPFVEADEEVPLQSPLTRSSRPPIRQPSGSLLIKTVESGGRDPTLDCSSILALSPKRNGQAFMSGYKHIVLKLAFIWVGICILSCFGEPRLPISTSLESFKTKLYSAGLPIILQQYHPGWDLSSTRVHHWLTQILFKPGNLNPSVLYLGRDPSNFDAHLAVADFRPADSFIRVLKPPKFRSISYRQRYGLLAMKLRSHEEPHFIGVLWIKNKRTSQKVERFISRHGRPLNTLENSETGLEDVQRVIHYQML</sequence>
<dbReference type="HOGENOM" id="CLU_1023514_0_0_1"/>
<dbReference type="AlphaFoldDB" id="R9P9B3"/>
<name>R9P9B3_PSEHS</name>
<evidence type="ECO:0000313" key="1">
    <source>
        <dbReference type="EMBL" id="GAC97934.1"/>
    </source>
</evidence>
<accession>R9P9B3</accession>
<dbReference type="EMBL" id="DF238814">
    <property type="protein sequence ID" value="GAC97934.1"/>
    <property type="molecule type" value="Genomic_DNA"/>
</dbReference>
<protein>
    <submittedName>
        <fullName evidence="1">Uncharacterized protein</fullName>
    </submittedName>
</protein>
<reference evidence="2" key="1">
    <citation type="journal article" date="2013" name="Genome Announc.">
        <title>Draft genome sequence of the basidiomycetous yeast-like fungus Pseudozyma hubeiensis SY62, which produces an abundant amount of the biosurfactant mannosylerythritol lipids.</title>
        <authorList>
            <person name="Konishi M."/>
            <person name="Hatada Y."/>
            <person name="Horiuchi J."/>
        </authorList>
    </citation>
    <scope>NUCLEOTIDE SEQUENCE [LARGE SCALE GENOMIC DNA]</scope>
    <source>
        <strain evidence="2">SY62</strain>
    </source>
</reference>
<dbReference type="Proteomes" id="UP000014071">
    <property type="component" value="Unassembled WGS sequence"/>
</dbReference>
<gene>
    <name evidence="1" type="ORF">PHSY_005522</name>
</gene>
<dbReference type="RefSeq" id="XP_012191521.1">
    <property type="nucleotide sequence ID" value="XM_012336131.1"/>
</dbReference>
<organism evidence="1 2">
    <name type="scientific">Pseudozyma hubeiensis (strain SY62)</name>
    <name type="common">Yeast</name>
    <dbReference type="NCBI Taxonomy" id="1305764"/>
    <lineage>
        <taxon>Eukaryota</taxon>
        <taxon>Fungi</taxon>
        <taxon>Dikarya</taxon>
        <taxon>Basidiomycota</taxon>
        <taxon>Ustilaginomycotina</taxon>
        <taxon>Ustilaginomycetes</taxon>
        <taxon>Ustilaginales</taxon>
        <taxon>Ustilaginaceae</taxon>
        <taxon>Pseudozyma</taxon>
    </lineage>
</organism>
<dbReference type="GeneID" id="24110800"/>